<evidence type="ECO:0000313" key="4">
    <source>
        <dbReference type="EMBL" id="KAH7367778.1"/>
    </source>
</evidence>
<dbReference type="CDD" id="cd00067">
    <property type="entry name" value="GAL4"/>
    <property type="match status" value="1"/>
</dbReference>
<evidence type="ECO:0000259" key="3">
    <source>
        <dbReference type="PROSITE" id="PS50048"/>
    </source>
</evidence>
<dbReference type="GO" id="GO:0008270">
    <property type="term" value="F:zinc ion binding"/>
    <property type="evidence" value="ECO:0007669"/>
    <property type="project" value="InterPro"/>
</dbReference>
<dbReference type="InterPro" id="IPR036864">
    <property type="entry name" value="Zn2-C6_fun-type_DNA-bd_sf"/>
</dbReference>
<dbReference type="Proteomes" id="UP000813385">
    <property type="component" value="Unassembled WGS sequence"/>
</dbReference>
<feature type="domain" description="Zn(2)-C6 fungal-type" evidence="3">
    <location>
        <begin position="13"/>
        <end position="44"/>
    </location>
</feature>
<gene>
    <name evidence="4" type="ORF">B0T11DRAFT_275975</name>
</gene>
<evidence type="ECO:0000313" key="5">
    <source>
        <dbReference type="Proteomes" id="UP000813385"/>
    </source>
</evidence>
<keyword evidence="1" id="KW-0539">Nucleus</keyword>
<dbReference type="OrthoDB" id="4345476at2759"/>
<dbReference type="EMBL" id="JAGPXD010000002">
    <property type="protein sequence ID" value="KAH7367778.1"/>
    <property type="molecule type" value="Genomic_DNA"/>
</dbReference>
<dbReference type="PROSITE" id="PS50048">
    <property type="entry name" value="ZN2_CY6_FUNGAL_2"/>
    <property type="match status" value="1"/>
</dbReference>
<sequence>MATRSSRRAPFRVCDRCFRHKTQCDFDDRDSCVRCTRLGVDCVTERAVRQRGRPPKKSDRAKGGERDSHATNPTLASSASPRSVQAEGPITGLPDHVQDLTLNSAATARLKGAFLSRDQSLGPYHLLTDCQNQVEAVASSNKSFICGILSIALELSPGLLPGSDAGQLGKTKWAFLDECLSQIRPTSKDYQPIVPDALILTLTSWTWCFTSELVQASKQWVSLAKAILVEGLSDSALKSTSTRSWEHGTHIATILQERVISLLGYSPRVSSMPVEPATLLPNTTNKMLSTTWGGLFQPFISIIDLILQEPDLNTRVWTDAFEELELYFLRFPPSLLRFRDVQIQYQAEAMIWMHGLFIMLYAKRDPLSILFNPLVLDRNVLSHALGHSLLLSEVLPRLEELDRDFEALSALTVFCILVSSIIQTAVLMRLSAGASATFPPQAIPTSLSKSSLAHLRALASIRARCSRFDSPLSLEVQRLLETCHHRVVLGYDNGTGVSASVLKMYRWKRRGKGIIPLNGEVADEIGEFDEAPGAEILPFGSGSSVMNSLEVIHEVCSPSSRMCEPGFFDMSILIR</sequence>
<feature type="compositionally biased region" description="Basic and acidic residues" evidence="2">
    <location>
        <begin position="56"/>
        <end position="69"/>
    </location>
</feature>
<evidence type="ECO:0000256" key="1">
    <source>
        <dbReference type="ARBA" id="ARBA00023242"/>
    </source>
</evidence>
<dbReference type="SUPFAM" id="SSF57701">
    <property type="entry name" value="Zn2/Cys6 DNA-binding domain"/>
    <property type="match status" value="1"/>
</dbReference>
<dbReference type="Pfam" id="PF00172">
    <property type="entry name" value="Zn_clus"/>
    <property type="match status" value="1"/>
</dbReference>
<dbReference type="Gene3D" id="4.10.240.10">
    <property type="entry name" value="Zn(2)-C6 fungal-type DNA-binding domain"/>
    <property type="match status" value="1"/>
</dbReference>
<comment type="caution">
    <text evidence="4">The sequence shown here is derived from an EMBL/GenBank/DDBJ whole genome shotgun (WGS) entry which is preliminary data.</text>
</comment>
<accession>A0A8K0TJY7</accession>
<name>A0A8K0TJY7_9PEZI</name>
<dbReference type="AlphaFoldDB" id="A0A8K0TJY7"/>
<evidence type="ECO:0000256" key="2">
    <source>
        <dbReference type="SAM" id="MobiDB-lite"/>
    </source>
</evidence>
<keyword evidence="5" id="KW-1185">Reference proteome</keyword>
<feature type="region of interest" description="Disordered" evidence="2">
    <location>
        <begin position="46"/>
        <end position="92"/>
    </location>
</feature>
<protein>
    <recommendedName>
        <fullName evidence="3">Zn(2)-C6 fungal-type domain-containing protein</fullName>
    </recommendedName>
</protein>
<feature type="compositionally biased region" description="Polar residues" evidence="2">
    <location>
        <begin position="70"/>
        <end position="83"/>
    </location>
</feature>
<dbReference type="InterPro" id="IPR001138">
    <property type="entry name" value="Zn2Cys6_DnaBD"/>
</dbReference>
<reference evidence="4" key="1">
    <citation type="journal article" date="2021" name="Nat. Commun.">
        <title>Genetic determinants of endophytism in the Arabidopsis root mycobiome.</title>
        <authorList>
            <person name="Mesny F."/>
            <person name="Miyauchi S."/>
            <person name="Thiergart T."/>
            <person name="Pickel B."/>
            <person name="Atanasova L."/>
            <person name="Karlsson M."/>
            <person name="Huettel B."/>
            <person name="Barry K.W."/>
            <person name="Haridas S."/>
            <person name="Chen C."/>
            <person name="Bauer D."/>
            <person name="Andreopoulos W."/>
            <person name="Pangilinan J."/>
            <person name="LaButti K."/>
            <person name="Riley R."/>
            <person name="Lipzen A."/>
            <person name="Clum A."/>
            <person name="Drula E."/>
            <person name="Henrissat B."/>
            <person name="Kohler A."/>
            <person name="Grigoriev I.V."/>
            <person name="Martin F.M."/>
            <person name="Hacquard S."/>
        </authorList>
    </citation>
    <scope>NUCLEOTIDE SEQUENCE</scope>
    <source>
        <strain evidence="4">MPI-CAGE-AT-0016</strain>
    </source>
</reference>
<proteinExistence type="predicted"/>
<dbReference type="GO" id="GO:0000981">
    <property type="term" value="F:DNA-binding transcription factor activity, RNA polymerase II-specific"/>
    <property type="evidence" value="ECO:0007669"/>
    <property type="project" value="InterPro"/>
</dbReference>
<organism evidence="4 5">
    <name type="scientific">Plectosphaerella cucumerina</name>
    <dbReference type="NCBI Taxonomy" id="40658"/>
    <lineage>
        <taxon>Eukaryota</taxon>
        <taxon>Fungi</taxon>
        <taxon>Dikarya</taxon>
        <taxon>Ascomycota</taxon>
        <taxon>Pezizomycotina</taxon>
        <taxon>Sordariomycetes</taxon>
        <taxon>Hypocreomycetidae</taxon>
        <taxon>Glomerellales</taxon>
        <taxon>Plectosphaerellaceae</taxon>
        <taxon>Plectosphaerella</taxon>
    </lineage>
</organism>